<evidence type="ECO:0000256" key="8">
    <source>
        <dbReference type="ARBA" id="ARBA00023029"/>
    </source>
</evidence>
<evidence type="ECO:0000256" key="12">
    <source>
        <dbReference type="PROSITE-ProRule" id="PRU01385"/>
    </source>
</evidence>
<dbReference type="InterPro" id="IPR002815">
    <property type="entry name" value="Spo11/TopoVI_A"/>
</dbReference>
<evidence type="ECO:0000256" key="3">
    <source>
        <dbReference type="ARBA" id="ARBA00004123"/>
    </source>
</evidence>
<feature type="domain" description="Topoisomerase 6 subunit A/Spo11 TOPRIM" evidence="14">
    <location>
        <begin position="184"/>
        <end position="355"/>
    </location>
</feature>
<accession>A0A1D1YDQ0</accession>
<evidence type="ECO:0000256" key="9">
    <source>
        <dbReference type="ARBA" id="ARBA00023125"/>
    </source>
</evidence>
<dbReference type="Pfam" id="PF04406">
    <property type="entry name" value="TP6A_N"/>
    <property type="match status" value="1"/>
</dbReference>
<dbReference type="Pfam" id="PF21180">
    <property type="entry name" value="TOP6A-Spo11_Toprim"/>
    <property type="match status" value="1"/>
</dbReference>
<evidence type="ECO:0000256" key="11">
    <source>
        <dbReference type="ARBA" id="ARBA00023242"/>
    </source>
</evidence>
<dbReference type="CDD" id="cd00223">
    <property type="entry name" value="TOPRIM_TopoIIB_SPO"/>
    <property type="match status" value="1"/>
</dbReference>
<dbReference type="Gene3D" id="1.10.10.10">
    <property type="entry name" value="Winged helix-like DNA-binding domain superfamily/Winged helix DNA-binding domain"/>
    <property type="match status" value="1"/>
</dbReference>
<evidence type="ECO:0000256" key="7">
    <source>
        <dbReference type="ARBA" id="ARBA00022842"/>
    </source>
</evidence>
<feature type="active site" description="O-(5'-phospho-DNA)-tyrosine intermediate" evidence="12">
    <location>
        <position position="103"/>
    </location>
</feature>
<dbReference type="GO" id="GO:0003677">
    <property type="term" value="F:DNA binding"/>
    <property type="evidence" value="ECO:0007669"/>
    <property type="project" value="UniProtKB-UniRule"/>
</dbReference>
<dbReference type="PRINTS" id="PR01550">
    <property type="entry name" value="TOP6AFAMILY"/>
</dbReference>
<evidence type="ECO:0000256" key="2">
    <source>
        <dbReference type="ARBA" id="ARBA00001946"/>
    </source>
</evidence>
<keyword evidence="11" id="KW-0539">Nucleus</keyword>
<dbReference type="PANTHER" id="PTHR10848:SF3">
    <property type="entry name" value="MEIOTIC RECOMBINATION PROTEIN SPO11-1"/>
    <property type="match status" value="1"/>
</dbReference>
<sequence>MAGRAPGWKSPDILSRIRGFVRSLVVDVSDKRLPSVALDRYRTYCSDSSGNCHCSMDISNGKEFISFEKESHAHRLDIMLRVLLIVQKLLQENKHGSKRDIYYMHPSVFLEQKVVDQAINDICILFQCSRHNLNVVPVGKGLLMGWLRFTDGSRKFDCMRSPNTAYPVPVHVDEVEDVKSVARYILVVEKETVFQRLANDKFCEKNHCVIITGRGYPDVSTRRFLRYLVEKLCLPVYCLVDCDPYGFDILTTYRFGSMQMAYDAKLMCVPEVRWLGVFPSDHEKYNLPDRCLLPLTPEEKKKTEAMLLRCYLHKEAPDWRLELERMLQKGVKFEIEALSVTSFSFLSDEYIPAKIHGQGQI</sequence>
<dbReference type="AlphaFoldDB" id="A0A1D1YDQ0"/>
<keyword evidence="8 12" id="KW-0799">Topoisomerase</keyword>
<dbReference type="PROSITE" id="PS52041">
    <property type="entry name" value="TOPO_IIB"/>
    <property type="match status" value="1"/>
</dbReference>
<dbReference type="GO" id="GO:0005524">
    <property type="term" value="F:ATP binding"/>
    <property type="evidence" value="ECO:0007669"/>
    <property type="project" value="InterPro"/>
</dbReference>
<dbReference type="InterPro" id="IPR013049">
    <property type="entry name" value="Spo11/TopoVI_A_N"/>
</dbReference>
<dbReference type="GO" id="GO:0007131">
    <property type="term" value="P:reciprocal meiotic recombination"/>
    <property type="evidence" value="ECO:0007669"/>
    <property type="project" value="TreeGrafter"/>
</dbReference>
<reference evidence="15" key="1">
    <citation type="submission" date="2015-07" db="EMBL/GenBank/DDBJ databases">
        <title>Transcriptome Assembly of Anthurium amnicola.</title>
        <authorList>
            <person name="Suzuki J."/>
        </authorList>
    </citation>
    <scope>NUCLEOTIDE SEQUENCE</scope>
</reference>
<proteinExistence type="inferred from homology"/>
<organism evidence="15">
    <name type="scientific">Anthurium amnicola</name>
    <dbReference type="NCBI Taxonomy" id="1678845"/>
    <lineage>
        <taxon>Eukaryota</taxon>
        <taxon>Viridiplantae</taxon>
        <taxon>Streptophyta</taxon>
        <taxon>Embryophyta</taxon>
        <taxon>Tracheophyta</taxon>
        <taxon>Spermatophyta</taxon>
        <taxon>Magnoliopsida</taxon>
        <taxon>Liliopsida</taxon>
        <taxon>Araceae</taxon>
        <taxon>Pothoideae</taxon>
        <taxon>Potheae</taxon>
        <taxon>Anthurium</taxon>
    </lineage>
</organism>
<dbReference type="GO" id="GO:0003918">
    <property type="term" value="F:DNA topoisomerase type II (double strand cut, ATP-hydrolyzing) activity"/>
    <property type="evidence" value="ECO:0007669"/>
    <property type="project" value="UniProtKB-UniRule"/>
</dbReference>
<evidence type="ECO:0000256" key="5">
    <source>
        <dbReference type="ARBA" id="ARBA00012895"/>
    </source>
</evidence>
<evidence type="ECO:0000256" key="10">
    <source>
        <dbReference type="ARBA" id="ARBA00023235"/>
    </source>
</evidence>
<gene>
    <name evidence="15" type="primary">SPO11-1_3</name>
    <name evidence="15" type="ORF">g.48398</name>
</gene>
<keyword evidence="9 12" id="KW-0238">DNA-binding</keyword>
<protein>
    <recommendedName>
        <fullName evidence="5">DNA topoisomerase (ATP-hydrolyzing)</fullName>
        <ecNumber evidence="5">5.6.2.2</ecNumber>
    </recommendedName>
</protein>
<keyword evidence="10 12" id="KW-0413">Isomerase</keyword>
<dbReference type="EC" id="5.6.2.2" evidence="5"/>
<dbReference type="InterPro" id="IPR013048">
    <property type="entry name" value="Meiotic_Spo11"/>
</dbReference>
<dbReference type="SUPFAM" id="SSF56726">
    <property type="entry name" value="DNA topoisomerase IV, alpha subunit"/>
    <property type="match status" value="1"/>
</dbReference>
<dbReference type="InterPro" id="IPR036078">
    <property type="entry name" value="Spo11/TopoVI_A_sf"/>
</dbReference>
<dbReference type="Gene3D" id="3.40.1360.10">
    <property type="match status" value="1"/>
</dbReference>
<feature type="domain" description="Spo11/DNA topoisomerase VI subunit A N-terminal" evidence="13">
    <location>
        <begin position="75"/>
        <end position="135"/>
    </location>
</feature>
<dbReference type="InterPro" id="IPR036388">
    <property type="entry name" value="WH-like_DNA-bd_sf"/>
</dbReference>
<name>A0A1D1YDQ0_9ARAE</name>
<dbReference type="PANTHER" id="PTHR10848">
    <property type="entry name" value="MEIOTIC RECOMBINATION PROTEIN SPO11"/>
    <property type="match status" value="1"/>
</dbReference>
<dbReference type="FunFam" id="3.40.1360.10:FF:000003">
    <property type="entry name" value="DNA topoisomerase 6 subunit A"/>
    <property type="match status" value="1"/>
</dbReference>
<dbReference type="InterPro" id="IPR034136">
    <property type="entry name" value="TOPRIM_Topo6A/Spo11"/>
</dbReference>
<dbReference type="GO" id="GO:0000706">
    <property type="term" value="P:meiotic DNA double-strand break processing"/>
    <property type="evidence" value="ECO:0007669"/>
    <property type="project" value="TreeGrafter"/>
</dbReference>
<comment type="cofactor">
    <cofactor evidence="2">
        <name>Mg(2+)</name>
        <dbReference type="ChEBI" id="CHEBI:18420"/>
    </cofactor>
</comment>
<dbReference type="EMBL" id="GDJX01015161">
    <property type="protein sequence ID" value="JAT52775.1"/>
    <property type="molecule type" value="Transcribed_RNA"/>
</dbReference>
<evidence type="ECO:0000313" key="15">
    <source>
        <dbReference type="EMBL" id="JAT52775.1"/>
    </source>
</evidence>
<comment type="subcellular location">
    <subcellularLocation>
        <location evidence="3">Nucleus</location>
    </subcellularLocation>
</comment>
<dbReference type="GO" id="GO:0000228">
    <property type="term" value="C:nuclear chromosome"/>
    <property type="evidence" value="ECO:0007669"/>
    <property type="project" value="TreeGrafter"/>
</dbReference>
<dbReference type="PRINTS" id="PR01551">
    <property type="entry name" value="SPO11HOMOLOG"/>
</dbReference>
<evidence type="ECO:0000256" key="6">
    <source>
        <dbReference type="ARBA" id="ARBA00022723"/>
    </source>
</evidence>
<evidence type="ECO:0000259" key="13">
    <source>
        <dbReference type="Pfam" id="PF04406"/>
    </source>
</evidence>
<comment type="similarity">
    <text evidence="4 12">Belongs to the TOP6A family.</text>
</comment>
<evidence type="ECO:0000256" key="1">
    <source>
        <dbReference type="ARBA" id="ARBA00000185"/>
    </source>
</evidence>
<evidence type="ECO:0000259" key="14">
    <source>
        <dbReference type="Pfam" id="PF21180"/>
    </source>
</evidence>
<keyword evidence="6" id="KW-0479">Metal-binding</keyword>
<dbReference type="GO" id="GO:0042138">
    <property type="term" value="P:meiotic DNA double-strand break formation"/>
    <property type="evidence" value="ECO:0007669"/>
    <property type="project" value="InterPro"/>
</dbReference>
<comment type="catalytic activity">
    <reaction evidence="1 12">
        <text>ATP-dependent breakage, passage and rejoining of double-stranded DNA.</text>
        <dbReference type="EC" id="5.6.2.2"/>
    </reaction>
</comment>
<evidence type="ECO:0000256" key="4">
    <source>
        <dbReference type="ARBA" id="ARBA00006559"/>
    </source>
</evidence>
<dbReference type="GO" id="GO:0046872">
    <property type="term" value="F:metal ion binding"/>
    <property type="evidence" value="ECO:0007669"/>
    <property type="project" value="UniProtKB-KW"/>
</dbReference>
<keyword evidence="7" id="KW-0460">Magnesium</keyword>